<reference evidence="2 3" key="1">
    <citation type="submission" date="2020-06" db="EMBL/GenBank/DDBJ databases">
        <authorList>
            <person name="Li R."/>
            <person name="Bekaert M."/>
        </authorList>
    </citation>
    <scope>NUCLEOTIDE SEQUENCE [LARGE SCALE GENOMIC DNA]</scope>
    <source>
        <strain evidence="3">wild</strain>
    </source>
</reference>
<protein>
    <submittedName>
        <fullName evidence="2">Uncharacterized protein</fullName>
    </submittedName>
</protein>
<gene>
    <name evidence="2" type="ORF">MCOR_25728</name>
</gene>
<accession>A0A6J8C4J9</accession>
<evidence type="ECO:0000313" key="3">
    <source>
        <dbReference type="Proteomes" id="UP000507470"/>
    </source>
</evidence>
<dbReference type="AlphaFoldDB" id="A0A6J8C4J9"/>
<evidence type="ECO:0000313" key="2">
    <source>
        <dbReference type="EMBL" id="CAC5390642.1"/>
    </source>
</evidence>
<feature type="compositionally biased region" description="Basic and acidic residues" evidence="1">
    <location>
        <begin position="183"/>
        <end position="206"/>
    </location>
</feature>
<keyword evidence="3" id="KW-1185">Reference proteome</keyword>
<name>A0A6J8C4J9_MYTCO</name>
<dbReference type="Proteomes" id="UP000507470">
    <property type="component" value="Unassembled WGS sequence"/>
</dbReference>
<proteinExistence type="predicted"/>
<dbReference type="EMBL" id="CACVKT020004586">
    <property type="protein sequence ID" value="CAC5390642.1"/>
    <property type="molecule type" value="Genomic_DNA"/>
</dbReference>
<evidence type="ECO:0000256" key="1">
    <source>
        <dbReference type="SAM" id="MobiDB-lite"/>
    </source>
</evidence>
<organism evidence="2 3">
    <name type="scientific">Mytilus coruscus</name>
    <name type="common">Sea mussel</name>
    <dbReference type="NCBI Taxonomy" id="42192"/>
    <lineage>
        <taxon>Eukaryota</taxon>
        <taxon>Metazoa</taxon>
        <taxon>Spiralia</taxon>
        <taxon>Lophotrochozoa</taxon>
        <taxon>Mollusca</taxon>
        <taxon>Bivalvia</taxon>
        <taxon>Autobranchia</taxon>
        <taxon>Pteriomorphia</taxon>
        <taxon>Mytilida</taxon>
        <taxon>Mytiloidea</taxon>
        <taxon>Mytilidae</taxon>
        <taxon>Mytilinae</taxon>
        <taxon>Mytilus</taxon>
    </lineage>
</organism>
<feature type="region of interest" description="Disordered" evidence="1">
    <location>
        <begin position="178"/>
        <end position="206"/>
    </location>
</feature>
<sequence length="206" mass="24147">MNLKIDNVQKYYENLILEKKDENSIVIRNNVIIKNLAFEEREKENSEVTLNKVQTFFRDGLSIPNIKIKKVKNGKERYNGRGSGGVGDFFKNDLFEFYDITTLDNSVEDILWIKVKKRLKQKTNCNERQENLDISMSNGRNQSIPWSIIDNDGIVKTDKSVVLLKWKSDFEQLFGVDPNVRPPDYDNRTRENQPDVTEVRINEQKE</sequence>